<reference evidence="2 3" key="1">
    <citation type="submission" date="2016-11" db="EMBL/GenBank/DDBJ databases">
        <authorList>
            <person name="Jaros S."/>
            <person name="Januszkiewicz K."/>
            <person name="Wedrychowicz H."/>
        </authorList>
    </citation>
    <scope>NUCLEOTIDE SEQUENCE [LARGE SCALE GENOMIC DNA]</scope>
    <source>
        <strain evidence="2 3">CGMCC 1.10681</strain>
    </source>
</reference>
<evidence type="ECO:0000256" key="1">
    <source>
        <dbReference type="SAM" id="Phobius"/>
    </source>
</evidence>
<dbReference type="OrthoDB" id="2884954at2"/>
<keyword evidence="1" id="KW-1133">Transmembrane helix</keyword>
<evidence type="ECO:0000313" key="2">
    <source>
        <dbReference type="EMBL" id="SHM51895.1"/>
    </source>
</evidence>
<dbReference type="AlphaFoldDB" id="A0A1M7JG01"/>
<keyword evidence="1" id="KW-0812">Transmembrane</keyword>
<organism evidence="2 3">
    <name type="scientific">Gracilibacillus kekensis</name>
    <dbReference type="NCBI Taxonomy" id="1027249"/>
    <lineage>
        <taxon>Bacteria</taxon>
        <taxon>Bacillati</taxon>
        <taxon>Bacillota</taxon>
        <taxon>Bacilli</taxon>
        <taxon>Bacillales</taxon>
        <taxon>Bacillaceae</taxon>
        <taxon>Gracilibacillus</taxon>
    </lineage>
</organism>
<dbReference type="Proteomes" id="UP000184184">
    <property type="component" value="Unassembled WGS sequence"/>
</dbReference>
<dbReference type="EMBL" id="FRCZ01000001">
    <property type="protein sequence ID" value="SHM51895.1"/>
    <property type="molecule type" value="Genomic_DNA"/>
</dbReference>
<dbReference type="InterPro" id="IPR009574">
    <property type="entry name" value="DUF1189"/>
</dbReference>
<name>A0A1M7JG01_9BACI</name>
<dbReference type="RefSeq" id="WP_073199075.1">
    <property type="nucleotide sequence ID" value="NZ_FRCZ01000001.1"/>
</dbReference>
<gene>
    <name evidence="2" type="ORF">SAMN05216179_0349</name>
</gene>
<protein>
    <recommendedName>
        <fullName evidence="4">DUF1189 domain-containing protein</fullName>
    </recommendedName>
</protein>
<keyword evidence="1" id="KW-0472">Membrane</keyword>
<feature type="transmembrane region" description="Helical" evidence="1">
    <location>
        <begin position="133"/>
        <end position="153"/>
    </location>
</feature>
<feature type="transmembrane region" description="Helical" evidence="1">
    <location>
        <begin position="107"/>
        <end position="127"/>
    </location>
</feature>
<sequence>MAILSILRKSASLPKKEAMFWLNRISMRDTLVYLFLLFFISFLPNVILIISQFDPTQSQIPYSQYLLQVIVFYPFFMMFLIVSSISILTLGSWLIKWLCQRKLAYQQLWKMTSYALLWPLLIYHLLFFTKLPVTFSFTIGLVLLYIILFKMIISYPKKK</sequence>
<evidence type="ECO:0008006" key="4">
    <source>
        <dbReference type="Google" id="ProtNLM"/>
    </source>
</evidence>
<dbReference type="Pfam" id="PF06691">
    <property type="entry name" value="DUF1189"/>
    <property type="match status" value="1"/>
</dbReference>
<dbReference type="STRING" id="1027249.SAMN05216179_0349"/>
<feature type="transmembrane region" description="Helical" evidence="1">
    <location>
        <begin position="70"/>
        <end position="95"/>
    </location>
</feature>
<proteinExistence type="predicted"/>
<feature type="transmembrane region" description="Helical" evidence="1">
    <location>
        <begin position="31"/>
        <end position="50"/>
    </location>
</feature>
<keyword evidence="3" id="KW-1185">Reference proteome</keyword>
<evidence type="ECO:0000313" key="3">
    <source>
        <dbReference type="Proteomes" id="UP000184184"/>
    </source>
</evidence>
<accession>A0A1M7JG01</accession>